<dbReference type="SMART" id="SM00382">
    <property type="entry name" value="AAA"/>
    <property type="match status" value="1"/>
</dbReference>
<comment type="caution">
    <text evidence="7">The sequence shown here is derived from an EMBL/GenBank/DDBJ whole genome shotgun (WGS) entry which is preliminary data.</text>
</comment>
<dbReference type="InterPro" id="IPR003593">
    <property type="entry name" value="AAA+_ATPase"/>
</dbReference>
<keyword evidence="8" id="KW-1185">Reference proteome</keyword>
<keyword evidence="4 7" id="KW-0067">ATP-binding</keyword>
<dbReference type="InterPro" id="IPR003439">
    <property type="entry name" value="ABC_transporter-like_ATP-bd"/>
</dbReference>
<keyword evidence="2" id="KW-0813">Transport</keyword>
<feature type="domain" description="ABC transporter" evidence="6">
    <location>
        <begin position="31"/>
        <end position="256"/>
    </location>
</feature>
<comment type="similarity">
    <text evidence="1">Belongs to the ABC transporter superfamily.</text>
</comment>
<gene>
    <name evidence="7" type="ORF">SGL43_03129</name>
</gene>
<name>A0ABN8V3L5_STRGL</name>
<dbReference type="Pfam" id="PF00005">
    <property type="entry name" value="ABC_tran"/>
    <property type="match status" value="1"/>
</dbReference>
<feature type="region of interest" description="Disordered" evidence="5">
    <location>
        <begin position="1"/>
        <end position="31"/>
    </location>
</feature>
<evidence type="ECO:0000256" key="2">
    <source>
        <dbReference type="ARBA" id="ARBA00022448"/>
    </source>
</evidence>
<evidence type="ECO:0000256" key="4">
    <source>
        <dbReference type="ARBA" id="ARBA00022840"/>
    </source>
</evidence>
<evidence type="ECO:0000256" key="3">
    <source>
        <dbReference type="ARBA" id="ARBA00022741"/>
    </source>
</evidence>
<evidence type="ECO:0000313" key="7">
    <source>
        <dbReference type="EMBL" id="CAH9416106.1"/>
    </source>
</evidence>
<evidence type="ECO:0000313" key="8">
    <source>
        <dbReference type="Proteomes" id="UP001154015"/>
    </source>
</evidence>
<accession>A0ABN8V3L5</accession>
<evidence type="ECO:0000256" key="5">
    <source>
        <dbReference type="SAM" id="MobiDB-lite"/>
    </source>
</evidence>
<dbReference type="Proteomes" id="UP001154015">
    <property type="component" value="Unassembled WGS sequence"/>
</dbReference>
<sequence length="272" mass="29090">MTGVGADRSDRTAGQEEHVRPEHPPRAGGSVVFDGVSKRFGDHQALDDVSFALRPGKVTGLLGPNGAGKSTLLRILLGLARPDAGSAEVLGGEPLSAPERAQRVGVVMDAIGFHPRVTVRRQLEISARSLGLPSSRIAEVIGQVGLDGAERKRVKACSTGMRQRLALAVALLPDPELLILDEPLNGLDPDGIRWMRRLVERSADEGRTVLIASHMLSEVEQSVDDVVVLRRSVLFTGSLQELVRRGGGRLEDAYFALVEGADAAPRPEVTRA</sequence>
<dbReference type="PROSITE" id="PS50893">
    <property type="entry name" value="ABC_TRANSPORTER_2"/>
    <property type="match status" value="1"/>
</dbReference>
<reference evidence="7" key="1">
    <citation type="submission" date="2022-03" db="EMBL/GenBank/DDBJ databases">
        <authorList>
            <person name="Leyn A S."/>
        </authorList>
    </citation>
    <scope>NUCLEOTIDE SEQUENCE</scope>
    <source>
        <strain evidence="7">Streptomyces globisporus 4-3</strain>
    </source>
</reference>
<dbReference type="InterPro" id="IPR027417">
    <property type="entry name" value="P-loop_NTPase"/>
</dbReference>
<organism evidence="7 8">
    <name type="scientific">Streptomyces globisporus</name>
    <dbReference type="NCBI Taxonomy" id="1908"/>
    <lineage>
        <taxon>Bacteria</taxon>
        <taxon>Bacillati</taxon>
        <taxon>Actinomycetota</taxon>
        <taxon>Actinomycetes</taxon>
        <taxon>Kitasatosporales</taxon>
        <taxon>Streptomycetaceae</taxon>
        <taxon>Streptomyces</taxon>
    </lineage>
</organism>
<dbReference type="PANTHER" id="PTHR43335:SF4">
    <property type="entry name" value="ABC TRANSPORTER, ATP-BINDING PROTEIN"/>
    <property type="match status" value="1"/>
</dbReference>
<dbReference type="EMBL" id="CAKXYP010000008">
    <property type="protein sequence ID" value="CAH9416106.1"/>
    <property type="molecule type" value="Genomic_DNA"/>
</dbReference>
<dbReference type="SUPFAM" id="SSF52540">
    <property type="entry name" value="P-loop containing nucleoside triphosphate hydrolases"/>
    <property type="match status" value="1"/>
</dbReference>
<dbReference type="GO" id="GO:0005524">
    <property type="term" value="F:ATP binding"/>
    <property type="evidence" value="ECO:0007669"/>
    <property type="project" value="UniProtKB-KW"/>
</dbReference>
<dbReference type="Gene3D" id="3.40.50.300">
    <property type="entry name" value="P-loop containing nucleotide triphosphate hydrolases"/>
    <property type="match status" value="1"/>
</dbReference>
<keyword evidence="3" id="KW-0547">Nucleotide-binding</keyword>
<evidence type="ECO:0000256" key="1">
    <source>
        <dbReference type="ARBA" id="ARBA00005417"/>
    </source>
</evidence>
<protein>
    <submittedName>
        <fullName evidence="7">Efflux ABC transporter, ATP-binding protein</fullName>
    </submittedName>
</protein>
<dbReference type="PANTHER" id="PTHR43335">
    <property type="entry name" value="ABC TRANSPORTER, ATP-BINDING PROTEIN"/>
    <property type="match status" value="1"/>
</dbReference>
<proteinExistence type="inferred from homology"/>
<feature type="compositionally biased region" description="Basic and acidic residues" evidence="5">
    <location>
        <begin position="7"/>
        <end position="25"/>
    </location>
</feature>
<evidence type="ECO:0000259" key="6">
    <source>
        <dbReference type="PROSITE" id="PS50893"/>
    </source>
</evidence>